<dbReference type="Proteomes" id="UP000224287">
    <property type="component" value="Chromosome"/>
</dbReference>
<accession>A0ABM6DM74</accession>
<dbReference type="EMBL" id="CP015149">
    <property type="protein sequence ID" value="AOF54727.1"/>
    <property type="molecule type" value="Genomic_DNA"/>
</dbReference>
<gene>
    <name evidence="1" type="ORF">MBSPM3_v1c2030</name>
</gene>
<protein>
    <submittedName>
        <fullName evidence="1">Uncharacterized protein</fullName>
    </submittedName>
</protein>
<reference evidence="1" key="1">
    <citation type="submission" date="2016-04" db="EMBL/GenBank/DDBJ databases">
        <title>Complete genome sequence of maize bushy stunt phytoplasma M3.</title>
        <authorList>
            <person name="Orlovskis Z."/>
            <person name="Canale M.C."/>
            <person name="Haryono M."/>
            <person name="Lopes J.R.S."/>
            <person name="Kuo C.-H."/>
            <person name="Hogenhout S.A."/>
        </authorList>
    </citation>
    <scope>NUCLEOTIDE SEQUENCE [LARGE SCALE GENOMIC DNA]</scope>
    <source>
        <strain evidence="1">M3</strain>
    </source>
</reference>
<organism evidence="1 2">
    <name type="scientific">Maize bushy stunt phytoplasma</name>
    <dbReference type="NCBI Taxonomy" id="202462"/>
    <lineage>
        <taxon>Bacteria</taxon>
        <taxon>Bacillati</taxon>
        <taxon>Mycoplasmatota</taxon>
        <taxon>Mollicutes</taxon>
        <taxon>Acholeplasmatales</taxon>
        <taxon>Acholeplasmataceae</taxon>
        <taxon>Candidatus Phytoplasma</taxon>
        <taxon>16SrI (Aster yellows group)</taxon>
    </lineage>
</organism>
<sequence>MRTEKLAHKAMKKQLDDQTLRLEEDKSTLITKWDKGVERTGAVVNTVILTKSGAIMGASLGSAILPGVGTIIGGGIGVLISGAASVASKWDTYKQWLGW</sequence>
<proteinExistence type="predicted"/>
<evidence type="ECO:0000313" key="2">
    <source>
        <dbReference type="Proteomes" id="UP000224287"/>
    </source>
</evidence>
<keyword evidence="2" id="KW-1185">Reference proteome</keyword>
<name>A0ABM6DM74_9MOLU</name>
<evidence type="ECO:0000313" key="1">
    <source>
        <dbReference type="EMBL" id="AOF54727.1"/>
    </source>
</evidence>